<evidence type="ECO:0000259" key="6">
    <source>
        <dbReference type="PROSITE" id="PS51706"/>
    </source>
</evidence>
<gene>
    <name evidence="7" type="ORF">Scaly_0268900</name>
</gene>
<evidence type="ECO:0000256" key="4">
    <source>
        <dbReference type="ARBA" id="ARBA00023134"/>
    </source>
</evidence>
<feature type="region of interest" description="Disordered" evidence="5">
    <location>
        <begin position="168"/>
        <end position="192"/>
    </location>
</feature>
<feature type="compositionally biased region" description="Polar residues" evidence="5">
    <location>
        <begin position="513"/>
        <end position="522"/>
    </location>
</feature>
<feature type="region of interest" description="Disordered" evidence="5">
    <location>
        <begin position="245"/>
        <end position="280"/>
    </location>
</feature>
<accession>A0AAW2SBN3</accession>
<feature type="domain" description="EngB-type G" evidence="6">
    <location>
        <begin position="432"/>
        <end position="535"/>
    </location>
</feature>
<evidence type="ECO:0000256" key="1">
    <source>
        <dbReference type="ARBA" id="ARBA00022723"/>
    </source>
</evidence>
<evidence type="ECO:0000256" key="5">
    <source>
        <dbReference type="SAM" id="MobiDB-lite"/>
    </source>
</evidence>
<feature type="compositionally biased region" description="Basic and acidic residues" evidence="5">
    <location>
        <begin position="252"/>
        <end position="261"/>
    </location>
</feature>
<evidence type="ECO:0000256" key="2">
    <source>
        <dbReference type="ARBA" id="ARBA00022741"/>
    </source>
</evidence>
<evidence type="ECO:0000313" key="7">
    <source>
        <dbReference type="EMBL" id="KAL0389118.1"/>
    </source>
</evidence>
<dbReference type="InterPro" id="IPR027417">
    <property type="entry name" value="P-loop_NTPase"/>
</dbReference>
<reference evidence="7" key="1">
    <citation type="submission" date="2020-06" db="EMBL/GenBank/DDBJ databases">
        <authorList>
            <person name="Li T."/>
            <person name="Hu X."/>
            <person name="Zhang T."/>
            <person name="Song X."/>
            <person name="Zhang H."/>
            <person name="Dai N."/>
            <person name="Sheng W."/>
            <person name="Hou X."/>
            <person name="Wei L."/>
        </authorList>
    </citation>
    <scope>NUCLEOTIDE SEQUENCE</scope>
    <source>
        <strain evidence="7">KEN8</strain>
        <tissue evidence="7">Leaf</tissue>
    </source>
</reference>
<keyword evidence="4" id="KW-0342">GTP-binding</keyword>
<dbReference type="GO" id="GO:0046872">
    <property type="term" value="F:metal ion binding"/>
    <property type="evidence" value="ECO:0007669"/>
    <property type="project" value="UniProtKB-KW"/>
</dbReference>
<protein>
    <submittedName>
        <fullName evidence="7">GTP-binding protein EngB</fullName>
    </submittedName>
</protein>
<dbReference type="SUPFAM" id="SSF52540">
    <property type="entry name" value="P-loop containing nucleoside triphosphate hydrolases"/>
    <property type="match status" value="1"/>
</dbReference>
<evidence type="ECO:0000256" key="3">
    <source>
        <dbReference type="ARBA" id="ARBA00022842"/>
    </source>
</evidence>
<dbReference type="InterPro" id="IPR030393">
    <property type="entry name" value="G_ENGB_dom"/>
</dbReference>
<name>A0AAW2SBN3_9LAMI</name>
<organism evidence="7">
    <name type="scientific">Sesamum calycinum</name>
    <dbReference type="NCBI Taxonomy" id="2727403"/>
    <lineage>
        <taxon>Eukaryota</taxon>
        <taxon>Viridiplantae</taxon>
        <taxon>Streptophyta</taxon>
        <taxon>Embryophyta</taxon>
        <taxon>Tracheophyta</taxon>
        <taxon>Spermatophyta</taxon>
        <taxon>Magnoliopsida</taxon>
        <taxon>eudicotyledons</taxon>
        <taxon>Gunneridae</taxon>
        <taxon>Pentapetalae</taxon>
        <taxon>asterids</taxon>
        <taxon>lamiids</taxon>
        <taxon>Lamiales</taxon>
        <taxon>Pedaliaceae</taxon>
        <taxon>Sesamum</taxon>
    </lineage>
</organism>
<feature type="compositionally biased region" description="Basic and acidic residues" evidence="5">
    <location>
        <begin position="168"/>
        <end position="179"/>
    </location>
</feature>
<dbReference type="GO" id="GO:0005525">
    <property type="term" value="F:GTP binding"/>
    <property type="evidence" value="ECO:0007669"/>
    <property type="project" value="UniProtKB-KW"/>
</dbReference>
<keyword evidence="1" id="KW-0479">Metal-binding</keyword>
<proteinExistence type="predicted"/>
<feature type="region of interest" description="Disordered" evidence="5">
    <location>
        <begin position="513"/>
        <end position="535"/>
    </location>
</feature>
<keyword evidence="2" id="KW-0547">Nucleotide-binding</keyword>
<dbReference type="EMBL" id="JACGWM010000002">
    <property type="protein sequence ID" value="KAL0389118.1"/>
    <property type="molecule type" value="Genomic_DNA"/>
</dbReference>
<dbReference type="InterPro" id="IPR006073">
    <property type="entry name" value="GTP-bd"/>
</dbReference>
<dbReference type="Pfam" id="PF01926">
    <property type="entry name" value="MMR_HSR1"/>
    <property type="match status" value="1"/>
</dbReference>
<feature type="region of interest" description="Disordered" evidence="5">
    <location>
        <begin position="39"/>
        <end position="88"/>
    </location>
</feature>
<dbReference type="AlphaFoldDB" id="A0AAW2SBN3"/>
<sequence length="535" mass="59685">MPVERSAYNSDSSKGSRKVRVSFGKMKEAGIGVRIRGSKSSNVDKARRQVRVATGATNGLSDGVRTVEPKKKGNKKAQSGGNGNDAIPYILANEKSSKMRGRGKRDLKTKTGKEGLEEVIRGNSGLKRKRIYADREMVEDRKFDGNDKKSFSKLQKGTVRPYLVKGKKAERGKDHELKNSTRNTSLARGSKFKESGFHDKKIWRGNVESADKLKHVQENGLQSGTKPSIKRRALLTAKTDLNQRKYAAGSEKLQKKKDQGKKSLNTDSDLTEAPPKKKKRVIRIDPHDISNKRLDDDINSGTTPYLSWVLVNDSSRNLLVKDNSKLVLEDRGNTQAKMNMAENTGAEMSKNAQFRAIRPTSSILSFVEDNLLGRRRDIEFRRAGYNTELSAPLDDIPFSTGSERERIEVPVFRNKLEFFAAAKISSSFPSPDLPEIAFAGRSNVGKSSLLNALTRQWGVVRTSDKPGLTQTINFFKLGSKLSLVDLPGYGFAYAKEEVKEAWEELLMREPKNTSIEKNSSCTKPHDTGARVEWQS</sequence>
<reference evidence="7" key="2">
    <citation type="journal article" date="2024" name="Plant">
        <title>Genomic evolution and insights into agronomic trait innovations of Sesamum species.</title>
        <authorList>
            <person name="Miao H."/>
            <person name="Wang L."/>
            <person name="Qu L."/>
            <person name="Liu H."/>
            <person name="Sun Y."/>
            <person name="Le M."/>
            <person name="Wang Q."/>
            <person name="Wei S."/>
            <person name="Zheng Y."/>
            <person name="Lin W."/>
            <person name="Duan Y."/>
            <person name="Cao H."/>
            <person name="Xiong S."/>
            <person name="Wang X."/>
            <person name="Wei L."/>
            <person name="Li C."/>
            <person name="Ma Q."/>
            <person name="Ju M."/>
            <person name="Zhao R."/>
            <person name="Li G."/>
            <person name="Mu C."/>
            <person name="Tian Q."/>
            <person name="Mei H."/>
            <person name="Zhang T."/>
            <person name="Gao T."/>
            <person name="Zhang H."/>
        </authorList>
    </citation>
    <scope>NUCLEOTIDE SEQUENCE</scope>
    <source>
        <strain evidence="7">KEN8</strain>
    </source>
</reference>
<dbReference type="PROSITE" id="PS51706">
    <property type="entry name" value="G_ENGB"/>
    <property type="match status" value="1"/>
</dbReference>
<dbReference type="Gene3D" id="3.40.50.300">
    <property type="entry name" value="P-loop containing nucleotide triphosphate hydrolases"/>
    <property type="match status" value="1"/>
</dbReference>
<dbReference type="PANTHER" id="PTHR47560:SF1">
    <property type="entry name" value="EXPRESSED PROTEIN"/>
    <property type="match status" value="1"/>
</dbReference>
<comment type="caution">
    <text evidence="7">The sequence shown here is derived from an EMBL/GenBank/DDBJ whole genome shotgun (WGS) entry which is preliminary data.</text>
</comment>
<feature type="region of interest" description="Disordered" evidence="5">
    <location>
        <begin position="1"/>
        <end position="21"/>
    </location>
</feature>
<dbReference type="PANTHER" id="PTHR47560">
    <property type="entry name" value="EXPRESSED PROTEIN"/>
    <property type="match status" value="1"/>
</dbReference>
<keyword evidence="3" id="KW-0460">Magnesium</keyword>